<protein>
    <submittedName>
        <fullName evidence="4">Uncharacterized protein C16orf52 homolog B-like</fullName>
    </submittedName>
</protein>
<dbReference type="Proteomes" id="UP001318040">
    <property type="component" value="Chromosome 58"/>
</dbReference>
<keyword evidence="1" id="KW-1133">Transmembrane helix</keyword>
<dbReference type="GO" id="GO:0045879">
    <property type="term" value="P:negative regulation of smoothened signaling pathway"/>
    <property type="evidence" value="ECO:0007669"/>
    <property type="project" value="TreeGrafter"/>
</dbReference>
<dbReference type="GO" id="GO:0005794">
    <property type="term" value="C:Golgi apparatus"/>
    <property type="evidence" value="ECO:0007669"/>
    <property type="project" value="TreeGrafter"/>
</dbReference>
<dbReference type="RefSeq" id="XP_032832035.1">
    <property type="nucleotide sequence ID" value="XM_032976144.1"/>
</dbReference>
<gene>
    <name evidence="4" type="primary">LOC116955133</name>
</gene>
<dbReference type="Gene3D" id="1.20.140.150">
    <property type="match status" value="1"/>
</dbReference>
<accession>A0AAJ7UB77</accession>
<keyword evidence="2" id="KW-0732">Signal</keyword>
<dbReference type="GO" id="GO:0060170">
    <property type="term" value="C:ciliary membrane"/>
    <property type="evidence" value="ECO:0007669"/>
    <property type="project" value="TreeGrafter"/>
</dbReference>
<evidence type="ECO:0000256" key="1">
    <source>
        <dbReference type="SAM" id="Phobius"/>
    </source>
</evidence>
<dbReference type="AlphaFoldDB" id="A0AAJ7UB77"/>
<feature type="transmembrane region" description="Helical" evidence="1">
    <location>
        <begin position="68"/>
        <end position="90"/>
    </location>
</feature>
<dbReference type="PANTHER" id="PTHR31186">
    <property type="entry name" value="MODULATOR OF SMOOTHENED PROTEIN"/>
    <property type="match status" value="1"/>
</dbReference>
<dbReference type="InterPro" id="IPR037663">
    <property type="entry name" value="Mosmo"/>
</dbReference>
<feature type="signal peptide" evidence="2">
    <location>
        <begin position="1"/>
        <end position="19"/>
    </location>
</feature>
<dbReference type="Pfam" id="PF18800">
    <property type="entry name" value="Atthog"/>
    <property type="match status" value="1"/>
</dbReference>
<keyword evidence="1" id="KW-0472">Membrane</keyword>
<evidence type="ECO:0000313" key="4">
    <source>
        <dbReference type="RefSeq" id="XP_032832035.1"/>
    </source>
</evidence>
<keyword evidence="1" id="KW-0812">Transmembrane</keyword>
<reference evidence="4" key="1">
    <citation type="submission" date="2025-08" db="UniProtKB">
        <authorList>
            <consortium name="RefSeq"/>
        </authorList>
    </citation>
    <scope>IDENTIFICATION</scope>
    <source>
        <tissue evidence="4">Sperm</tissue>
    </source>
</reference>
<evidence type="ECO:0000313" key="3">
    <source>
        <dbReference type="Proteomes" id="UP001318040"/>
    </source>
</evidence>
<keyword evidence="3" id="KW-1185">Reference proteome</keyword>
<feature type="chain" id="PRO_5042513747" evidence="2">
    <location>
        <begin position="20"/>
        <end position="170"/>
    </location>
</feature>
<feature type="transmembrane region" description="Helical" evidence="1">
    <location>
        <begin position="144"/>
        <end position="166"/>
    </location>
</feature>
<feature type="transmembrane region" description="Helical" evidence="1">
    <location>
        <begin position="102"/>
        <end position="124"/>
    </location>
</feature>
<organism evidence="3 4">
    <name type="scientific">Petromyzon marinus</name>
    <name type="common">Sea lamprey</name>
    <dbReference type="NCBI Taxonomy" id="7757"/>
    <lineage>
        <taxon>Eukaryota</taxon>
        <taxon>Metazoa</taxon>
        <taxon>Chordata</taxon>
        <taxon>Craniata</taxon>
        <taxon>Vertebrata</taxon>
        <taxon>Cyclostomata</taxon>
        <taxon>Hyperoartia</taxon>
        <taxon>Petromyzontiformes</taxon>
        <taxon>Petromyzontidae</taxon>
        <taxon>Petromyzon</taxon>
    </lineage>
</organism>
<proteinExistence type="predicted"/>
<sequence>MDRLTVVAGLLFLVADVFALASLFNPDWIRTTEPPAVQTLGLLLQCEQLHGRERSCSSPPQLPAPWRATLAFLACGVLTLSTACVSVGVARWRPRGVVYSRWLAFAAMIMMCLGALIFPAGFSAEALGGEAYKLPANAQVGSSYVLFVLSIFFVIVGLLFSGRIFFTGRH</sequence>
<dbReference type="KEGG" id="pmrn:116955133"/>
<name>A0AAJ7UB77_PETMA</name>
<dbReference type="PANTHER" id="PTHR31186:SF1">
    <property type="entry name" value="MODULATOR OF SMOOTHENED PROTEIN"/>
    <property type="match status" value="1"/>
</dbReference>
<evidence type="ECO:0000256" key="2">
    <source>
        <dbReference type="SAM" id="SignalP"/>
    </source>
</evidence>